<comment type="caution">
    <text evidence="1">The sequence shown here is derived from an EMBL/GenBank/DDBJ whole genome shotgun (WGS) entry which is preliminary data.</text>
</comment>
<dbReference type="Proteomes" id="UP000229390">
    <property type="component" value="Unassembled WGS sequence"/>
</dbReference>
<dbReference type="AlphaFoldDB" id="A0A2M6T0Y8"/>
<evidence type="ECO:0008006" key="3">
    <source>
        <dbReference type="Google" id="ProtNLM"/>
    </source>
</evidence>
<dbReference type="EMBL" id="PEYE01000014">
    <property type="protein sequence ID" value="PIS38989.1"/>
    <property type="molecule type" value="Genomic_DNA"/>
</dbReference>
<accession>A0A2M6T0Y8</accession>
<protein>
    <recommendedName>
        <fullName evidence="3">Homing endonuclease LAGLIDADG domain-containing protein</fullName>
    </recommendedName>
</protein>
<organism evidence="1 2">
    <name type="scientific">Candidatus Nealsonbacteria bacterium CG08_land_8_20_14_0_20_43_11</name>
    <dbReference type="NCBI Taxonomy" id="1974706"/>
    <lineage>
        <taxon>Bacteria</taxon>
        <taxon>Candidatus Nealsoniibacteriota</taxon>
    </lineage>
</organism>
<name>A0A2M6T0Y8_9BACT</name>
<evidence type="ECO:0000313" key="2">
    <source>
        <dbReference type="Proteomes" id="UP000229390"/>
    </source>
</evidence>
<dbReference type="InterPro" id="IPR027434">
    <property type="entry name" value="Homing_endonucl"/>
</dbReference>
<dbReference type="SUPFAM" id="SSF55608">
    <property type="entry name" value="Homing endonucleases"/>
    <property type="match status" value="1"/>
</dbReference>
<reference evidence="2" key="1">
    <citation type="submission" date="2017-09" db="EMBL/GenBank/DDBJ databases">
        <title>Depth-based differentiation of microbial function through sediment-hosted aquifers and enrichment of novel symbionts in the deep terrestrial subsurface.</title>
        <authorList>
            <person name="Probst A.J."/>
            <person name="Ladd B."/>
            <person name="Jarett J.K."/>
            <person name="Geller-Mcgrath D.E."/>
            <person name="Sieber C.M.K."/>
            <person name="Emerson J.B."/>
            <person name="Anantharaman K."/>
            <person name="Thomas B.C."/>
            <person name="Malmstrom R."/>
            <person name="Stieglmeier M."/>
            <person name="Klingl A."/>
            <person name="Woyke T."/>
            <person name="Ryan C.M."/>
            <person name="Banfield J.F."/>
        </authorList>
    </citation>
    <scope>NUCLEOTIDE SEQUENCE [LARGE SCALE GENOMIC DNA]</scope>
</reference>
<gene>
    <name evidence="1" type="ORF">COT34_00850</name>
</gene>
<evidence type="ECO:0000313" key="1">
    <source>
        <dbReference type="EMBL" id="PIS38989.1"/>
    </source>
</evidence>
<sequence length="96" mass="11091">MRGLLVNKNFFSSWNPEMSYVLGIITADGCRVAKHIRKDGSKQFLLDITSKDVFLLKKIKKAMLVHQKISIKYSDLLKGKGIIIFKLDTRKFVKIY</sequence>
<proteinExistence type="predicted"/>